<feature type="region of interest" description="Disordered" evidence="8">
    <location>
        <begin position="288"/>
        <end position="378"/>
    </location>
</feature>
<dbReference type="PANTHER" id="PTHR24349">
    <property type="entry name" value="SERINE/THREONINE-PROTEIN KINASE"/>
    <property type="match status" value="1"/>
</dbReference>
<proteinExistence type="inferred from homology"/>
<feature type="domain" description="Protein kinase" evidence="9">
    <location>
        <begin position="13"/>
        <end position="284"/>
    </location>
</feature>
<dbReference type="STRING" id="230819.A0A5C3L9T6"/>
<dbReference type="SMART" id="SM00220">
    <property type="entry name" value="S_TKc"/>
    <property type="match status" value="1"/>
</dbReference>
<dbReference type="InterPro" id="IPR011009">
    <property type="entry name" value="Kinase-like_dom_sf"/>
</dbReference>
<accession>A0A5C3L9T6</accession>
<keyword evidence="1 7" id="KW-0723">Serine/threonine-protein kinase</keyword>
<evidence type="ECO:0000256" key="7">
    <source>
        <dbReference type="RuleBase" id="RU000304"/>
    </source>
</evidence>
<evidence type="ECO:0000256" key="8">
    <source>
        <dbReference type="SAM" id="MobiDB-lite"/>
    </source>
</evidence>
<dbReference type="AlphaFoldDB" id="A0A5C3L9T6"/>
<keyword evidence="4 10" id="KW-0418">Kinase</keyword>
<name>A0A5C3L9T6_COPMA</name>
<feature type="compositionally biased region" description="Polar residues" evidence="8">
    <location>
        <begin position="320"/>
        <end position="347"/>
    </location>
</feature>
<sequence length="436" mass="48405">MPDFAGRTVGNRFQLDEKLGSGAYGKVYRALDKLAPNAGALHRAIKILHRHPPGSDKDRTQQREFCVHLLVSGHSNVVTLHQFFNDTLYVYAIMDLCSGGDLFAAITEKQWYSNQSRRIKDTYLQILDAVQHCHDLGIFHRDIKPENILCSVDGARIHLADFGLSTNSPFSGDFGCGSSYYMSPECIGSGPGGRITRYSTRHNDIWALGVVLTNMTTGRNPWKYASFEDECFLAYNRDRNFLKGVLPISEEVNGILKQIFVLDWHVRMGLPELRQKIVELESMFEGEKSIKQPRPRHAANTVETQTSPEPRPRVHRKQAETTNLSTPRTPLESETASAVSESPTPTLYFSGGPLSAHTPEDSLAPPSECSGSSGTDRNVAITGEIPELRLDNPADAVVQEEAPSAFSVDKDKAKRKNGKLLRSAFQRFKGLQSGTD</sequence>
<dbReference type="InterPro" id="IPR017441">
    <property type="entry name" value="Protein_kinase_ATP_BS"/>
</dbReference>
<dbReference type="Proteomes" id="UP000307440">
    <property type="component" value="Unassembled WGS sequence"/>
</dbReference>
<comment type="similarity">
    <text evidence="7">Belongs to the protein kinase superfamily.</text>
</comment>
<reference evidence="10 11" key="1">
    <citation type="journal article" date="2019" name="Nat. Ecol. Evol.">
        <title>Megaphylogeny resolves global patterns of mushroom evolution.</title>
        <authorList>
            <person name="Varga T."/>
            <person name="Krizsan K."/>
            <person name="Foldi C."/>
            <person name="Dima B."/>
            <person name="Sanchez-Garcia M."/>
            <person name="Sanchez-Ramirez S."/>
            <person name="Szollosi G.J."/>
            <person name="Szarkandi J.G."/>
            <person name="Papp V."/>
            <person name="Albert L."/>
            <person name="Andreopoulos W."/>
            <person name="Angelini C."/>
            <person name="Antonin V."/>
            <person name="Barry K.W."/>
            <person name="Bougher N.L."/>
            <person name="Buchanan P."/>
            <person name="Buyck B."/>
            <person name="Bense V."/>
            <person name="Catcheside P."/>
            <person name="Chovatia M."/>
            <person name="Cooper J."/>
            <person name="Damon W."/>
            <person name="Desjardin D."/>
            <person name="Finy P."/>
            <person name="Geml J."/>
            <person name="Haridas S."/>
            <person name="Hughes K."/>
            <person name="Justo A."/>
            <person name="Karasinski D."/>
            <person name="Kautmanova I."/>
            <person name="Kiss B."/>
            <person name="Kocsube S."/>
            <person name="Kotiranta H."/>
            <person name="LaButti K.M."/>
            <person name="Lechner B.E."/>
            <person name="Liimatainen K."/>
            <person name="Lipzen A."/>
            <person name="Lukacs Z."/>
            <person name="Mihaltcheva S."/>
            <person name="Morgado L.N."/>
            <person name="Niskanen T."/>
            <person name="Noordeloos M.E."/>
            <person name="Ohm R.A."/>
            <person name="Ortiz-Santana B."/>
            <person name="Ovrebo C."/>
            <person name="Racz N."/>
            <person name="Riley R."/>
            <person name="Savchenko A."/>
            <person name="Shiryaev A."/>
            <person name="Soop K."/>
            <person name="Spirin V."/>
            <person name="Szebenyi C."/>
            <person name="Tomsovsky M."/>
            <person name="Tulloss R.E."/>
            <person name="Uehling J."/>
            <person name="Grigoriev I.V."/>
            <person name="Vagvolgyi C."/>
            <person name="Papp T."/>
            <person name="Martin F.M."/>
            <person name="Miettinen O."/>
            <person name="Hibbett D.S."/>
            <person name="Nagy L.G."/>
        </authorList>
    </citation>
    <scope>NUCLEOTIDE SEQUENCE [LARGE SCALE GENOMIC DNA]</scope>
    <source>
        <strain evidence="10 11">CBS 121175</strain>
    </source>
</reference>
<dbReference type="Pfam" id="PF00069">
    <property type="entry name" value="Pkinase"/>
    <property type="match status" value="1"/>
</dbReference>
<dbReference type="SUPFAM" id="SSF56112">
    <property type="entry name" value="Protein kinase-like (PK-like)"/>
    <property type="match status" value="1"/>
</dbReference>
<dbReference type="PROSITE" id="PS00107">
    <property type="entry name" value="PROTEIN_KINASE_ATP"/>
    <property type="match status" value="1"/>
</dbReference>
<keyword evidence="2" id="KW-0808">Transferase</keyword>
<evidence type="ECO:0000256" key="5">
    <source>
        <dbReference type="ARBA" id="ARBA00022840"/>
    </source>
</evidence>
<evidence type="ECO:0000256" key="6">
    <source>
        <dbReference type="PROSITE-ProRule" id="PRU10141"/>
    </source>
</evidence>
<dbReference type="Gene3D" id="1.10.510.10">
    <property type="entry name" value="Transferase(Phosphotransferase) domain 1"/>
    <property type="match status" value="1"/>
</dbReference>
<evidence type="ECO:0000256" key="4">
    <source>
        <dbReference type="ARBA" id="ARBA00022777"/>
    </source>
</evidence>
<evidence type="ECO:0000256" key="2">
    <source>
        <dbReference type="ARBA" id="ARBA00022679"/>
    </source>
</evidence>
<dbReference type="GO" id="GO:0005524">
    <property type="term" value="F:ATP binding"/>
    <property type="evidence" value="ECO:0007669"/>
    <property type="project" value="UniProtKB-UniRule"/>
</dbReference>
<dbReference type="InterPro" id="IPR050205">
    <property type="entry name" value="CDPK_Ser/Thr_kinases"/>
</dbReference>
<dbReference type="InterPro" id="IPR000719">
    <property type="entry name" value="Prot_kinase_dom"/>
</dbReference>
<keyword evidence="5 6" id="KW-0067">ATP-binding</keyword>
<dbReference type="InterPro" id="IPR008271">
    <property type="entry name" value="Ser/Thr_kinase_AS"/>
</dbReference>
<evidence type="ECO:0000313" key="11">
    <source>
        <dbReference type="Proteomes" id="UP000307440"/>
    </source>
</evidence>
<evidence type="ECO:0000256" key="1">
    <source>
        <dbReference type="ARBA" id="ARBA00022527"/>
    </source>
</evidence>
<gene>
    <name evidence="10" type="ORF">FA15DRAFT_677919</name>
</gene>
<evidence type="ECO:0000259" key="9">
    <source>
        <dbReference type="PROSITE" id="PS50011"/>
    </source>
</evidence>
<evidence type="ECO:0000256" key="3">
    <source>
        <dbReference type="ARBA" id="ARBA00022741"/>
    </source>
</evidence>
<keyword evidence="3 6" id="KW-0547">Nucleotide-binding</keyword>
<protein>
    <submittedName>
        <fullName evidence="10">Kinase-like protein</fullName>
    </submittedName>
</protein>
<organism evidence="10 11">
    <name type="scientific">Coprinopsis marcescibilis</name>
    <name type="common">Agaric fungus</name>
    <name type="synonym">Psathyrella marcescibilis</name>
    <dbReference type="NCBI Taxonomy" id="230819"/>
    <lineage>
        <taxon>Eukaryota</taxon>
        <taxon>Fungi</taxon>
        <taxon>Dikarya</taxon>
        <taxon>Basidiomycota</taxon>
        <taxon>Agaricomycotina</taxon>
        <taxon>Agaricomycetes</taxon>
        <taxon>Agaricomycetidae</taxon>
        <taxon>Agaricales</taxon>
        <taxon>Agaricineae</taxon>
        <taxon>Psathyrellaceae</taxon>
        <taxon>Coprinopsis</taxon>
    </lineage>
</organism>
<dbReference type="OrthoDB" id="541276at2759"/>
<keyword evidence="11" id="KW-1185">Reference proteome</keyword>
<dbReference type="EMBL" id="ML210150">
    <property type="protein sequence ID" value="TFK29382.1"/>
    <property type="molecule type" value="Genomic_DNA"/>
</dbReference>
<feature type="binding site" evidence="6">
    <location>
        <position position="46"/>
    </location>
    <ligand>
        <name>ATP</name>
        <dbReference type="ChEBI" id="CHEBI:30616"/>
    </ligand>
</feature>
<dbReference type="PROSITE" id="PS50011">
    <property type="entry name" value="PROTEIN_KINASE_DOM"/>
    <property type="match status" value="1"/>
</dbReference>
<evidence type="ECO:0000313" key="10">
    <source>
        <dbReference type="EMBL" id="TFK29382.1"/>
    </source>
</evidence>
<dbReference type="GO" id="GO:0004674">
    <property type="term" value="F:protein serine/threonine kinase activity"/>
    <property type="evidence" value="ECO:0007669"/>
    <property type="project" value="UniProtKB-KW"/>
</dbReference>
<dbReference type="PROSITE" id="PS00108">
    <property type="entry name" value="PROTEIN_KINASE_ST"/>
    <property type="match status" value="1"/>
</dbReference>